<keyword evidence="3" id="KW-1185">Reference proteome</keyword>
<accession>A0A1T4SZM7</accession>
<evidence type="ECO:0000313" key="3">
    <source>
        <dbReference type="Proteomes" id="UP000190637"/>
    </source>
</evidence>
<evidence type="ECO:0000313" key="2">
    <source>
        <dbReference type="EMBL" id="SKA33693.1"/>
    </source>
</evidence>
<organism evidence="2 3">
    <name type="scientific">Marinactinospora thermotolerans DSM 45154</name>
    <dbReference type="NCBI Taxonomy" id="1122192"/>
    <lineage>
        <taxon>Bacteria</taxon>
        <taxon>Bacillati</taxon>
        <taxon>Actinomycetota</taxon>
        <taxon>Actinomycetes</taxon>
        <taxon>Streptosporangiales</taxon>
        <taxon>Nocardiopsidaceae</taxon>
        <taxon>Marinactinospora</taxon>
    </lineage>
</organism>
<dbReference type="InterPro" id="IPR018744">
    <property type="entry name" value="DUF2293"/>
</dbReference>
<dbReference type="AlphaFoldDB" id="A0A1T4SZM7"/>
<feature type="domain" description="DUF2293" evidence="1">
    <location>
        <begin position="266"/>
        <end position="350"/>
    </location>
</feature>
<proteinExistence type="predicted"/>
<protein>
    <recommendedName>
        <fullName evidence="1">DUF2293 domain-containing protein</fullName>
    </recommendedName>
</protein>
<dbReference type="PANTHER" id="PTHR38113:SF2">
    <property type="entry name" value="DUF2293 DOMAIN-CONTAINING PROTEIN"/>
    <property type="match status" value="1"/>
</dbReference>
<dbReference type="PANTHER" id="PTHR38113">
    <property type="match status" value="1"/>
</dbReference>
<name>A0A1T4SZM7_9ACTN</name>
<dbReference type="EMBL" id="FUWS01000012">
    <property type="protein sequence ID" value="SKA33693.1"/>
    <property type="molecule type" value="Genomic_DNA"/>
</dbReference>
<evidence type="ECO:0000259" key="1">
    <source>
        <dbReference type="Pfam" id="PF10056"/>
    </source>
</evidence>
<gene>
    <name evidence="2" type="ORF">SAMN02745673_04252</name>
</gene>
<dbReference type="Pfam" id="PF10056">
    <property type="entry name" value="DUF2293"/>
    <property type="match status" value="1"/>
</dbReference>
<dbReference type="STRING" id="1122192.SAMN02745673_04252"/>
<reference evidence="2 3" key="1">
    <citation type="submission" date="2017-02" db="EMBL/GenBank/DDBJ databases">
        <authorList>
            <person name="Peterson S.W."/>
        </authorList>
    </citation>
    <scope>NUCLEOTIDE SEQUENCE [LARGE SCALE GENOMIC DNA]</scope>
    <source>
        <strain evidence="2 3">DSM 45154</strain>
    </source>
</reference>
<dbReference type="Proteomes" id="UP000190637">
    <property type="component" value="Unassembled WGS sequence"/>
</dbReference>
<dbReference type="OrthoDB" id="128600at2"/>
<sequence length="352" mass="39502">MQHDDLDTRLGRRIVAAADRRLTKSGVVAPVDVLTDLGWLTAKPADAWRQGRLGHLGEAVAVPEDRLVAAVRLVRRWAERNGLTPEEAVYVTATRDRRPLRFTATGDESVEQAYRRHWVSPDLSPARRRRLAERHEKAPDLVVVETGPGWACAECADNAPFSIADEDQQICLTCADMDHLVFLPAGSAVLTRRAKKESALSAVVTRWNRRRKRYDRTGLLVEEGALERAEEQVLADEDARARRRERDRVRRQEWDVDFQARMAEEIVRMFPGCPPERAERIARHAGARGSGRVGRSAAGRELEPRAVRAAVIASVRHEDTDYDALLMAGVPRQAARERIAAGIDRVLARWSG</sequence>